<reference evidence="1" key="1">
    <citation type="submission" date="2025-08" db="UniProtKB">
        <authorList>
            <consortium name="Ensembl"/>
        </authorList>
    </citation>
    <scope>IDENTIFICATION</scope>
</reference>
<sequence>MRPGVCRGLFPGSHCWHRPMVGHLLKGEAIDGPDQKEERGKCYILELRQMRLGAVAHACNPSTLGGQGGWIA</sequence>
<keyword evidence="2" id="KW-1185">Reference proteome</keyword>
<dbReference type="Ensembl" id="ENSCATT00000034523.1">
    <property type="protein sequence ID" value="ENSCATP00000010410.1"/>
    <property type="gene ID" value="ENSCATG00000029475.1"/>
</dbReference>
<organism evidence="1 2">
    <name type="scientific">Cercocebus atys</name>
    <name type="common">Sooty mangabey</name>
    <name type="synonym">Cercocebus torquatus atys</name>
    <dbReference type="NCBI Taxonomy" id="9531"/>
    <lineage>
        <taxon>Eukaryota</taxon>
        <taxon>Metazoa</taxon>
        <taxon>Chordata</taxon>
        <taxon>Craniata</taxon>
        <taxon>Vertebrata</taxon>
        <taxon>Euteleostomi</taxon>
        <taxon>Mammalia</taxon>
        <taxon>Eutheria</taxon>
        <taxon>Euarchontoglires</taxon>
        <taxon>Primates</taxon>
        <taxon>Haplorrhini</taxon>
        <taxon>Catarrhini</taxon>
        <taxon>Cercopithecidae</taxon>
        <taxon>Cercopithecinae</taxon>
        <taxon>Cercocebus</taxon>
    </lineage>
</organism>
<name>A0A2K5LBT0_CERAT</name>
<accession>A0A2K5LBT0</accession>
<dbReference type="AlphaFoldDB" id="A0A2K5LBT0"/>
<evidence type="ECO:0000313" key="1">
    <source>
        <dbReference type="Ensembl" id="ENSCATP00000010410.1"/>
    </source>
</evidence>
<dbReference type="Proteomes" id="UP000233060">
    <property type="component" value="Unassembled WGS sequence"/>
</dbReference>
<reference evidence="1" key="2">
    <citation type="submission" date="2025-09" db="UniProtKB">
        <authorList>
            <consortium name="Ensembl"/>
        </authorList>
    </citation>
    <scope>IDENTIFICATION</scope>
</reference>
<protein>
    <submittedName>
        <fullName evidence="1">Uncharacterized protein</fullName>
    </submittedName>
</protein>
<evidence type="ECO:0000313" key="2">
    <source>
        <dbReference type="Proteomes" id="UP000233060"/>
    </source>
</evidence>
<proteinExistence type="predicted"/>
<dbReference type="GeneTree" id="ENSGT00910000148727"/>
<dbReference type="OMA" id="GSHCWHR"/>
<dbReference type="Bgee" id="ENSCATG00000029475">
    <property type="expression patterns" value="Expressed in colon and 12 other cell types or tissues"/>
</dbReference>